<dbReference type="InterPro" id="IPR036864">
    <property type="entry name" value="Zn2-C6_fun-type_DNA-bd_sf"/>
</dbReference>
<reference evidence="4 5" key="1">
    <citation type="submission" date="2018-08" db="EMBL/GenBank/DDBJ databases">
        <title>Draft genome of the lignicolous fungus Coniochaeta pulveracea.</title>
        <authorList>
            <person name="Borstlap C.J."/>
            <person name="De Witt R.N."/>
            <person name="Botha A."/>
            <person name="Volschenk H."/>
        </authorList>
    </citation>
    <scope>NUCLEOTIDE SEQUENCE [LARGE SCALE GENOMIC DNA]</scope>
    <source>
        <strain evidence="4 5">CAB683</strain>
    </source>
</reference>
<dbReference type="AlphaFoldDB" id="A0A420Y193"/>
<evidence type="ECO:0000259" key="3">
    <source>
        <dbReference type="PROSITE" id="PS50048"/>
    </source>
</evidence>
<dbReference type="PROSITE" id="PS50048">
    <property type="entry name" value="ZN2_CY6_FUNGAL_2"/>
    <property type="match status" value="1"/>
</dbReference>
<dbReference type="InterPro" id="IPR050987">
    <property type="entry name" value="AtrR-like"/>
</dbReference>
<evidence type="ECO:0000256" key="2">
    <source>
        <dbReference type="ARBA" id="ARBA00023242"/>
    </source>
</evidence>
<dbReference type="InterPro" id="IPR007219">
    <property type="entry name" value="XnlR_reg_dom"/>
</dbReference>
<evidence type="ECO:0000256" key="1">
    <source>
        <dbReference type="ARBA" id="ARBA00022723"/>
    </source>
</evidence>
<dbReference type="GO" id="GO:0006351">
    <property type="term" value="P:DNA-templated transcription"/>
    <property type="evidence" value="ECO:0007669"/>
    <property type="project" value="InterPro"/>
</dbReference>
<dbReference type="GO" id="GO:0000981">
    <property type="term" value="F:DNA-binding transcription factor activity, RNA polymerase II-specific"/>
    <property type="evidence" value="ECO:0007669"/>
    <property type="project" value="InterPro"/>
</dbReference>
<dbReference type="CDD" id="cd00067">
    <property type="entry name" value="GAL4"/>
    <property type="match status" value="1"/>
</dbReference>
<dbReference type="STRING" id="177199.A0A420Y193"/>
<dbReference type="CDD" id="cd12148">
    <property type="entry name" value="fungal_TF_MHR"/>
    <property type="match status" value="1"/>
</dbReference>
<dbReference type="EMBL" id="QVQW01000070">
    <property type="protein sequence ID" value="RKU41646.1"/>
    <property type="molecule type" value="Genomic_DNA"/>
</dbReference>
<organism evidence="4 5">
    <name type="scientific">Coniochaeta pulveracea</name>
    <dbReference type="NCBI Taxonomy" id="177199"/>
    <lineage>
        <taxon>Eukaryota</taxon>
        <taxon>Fungi</taxon>
        <taxon>Dikarya</taxon>
        <taxon>Ascomycota</taxon>
        <taxon>Pezizomycotina</taxon>
        <taxon>Sordariomycetes</taxon>
        <taxon>Sordariomycetidae</taxon>
        <taxon>Coniochaetales</taxon>
        <taxon>Coniochaetaceae</taxon>
        <taxon>Coniochaeta</taxon>
    </lineage>
</organism>
<proteinExistence type="predicted"/>
<dbReference type="GO" id="GO:0008270">
    <property type="term" value="F:zinc ion binding"/>
    <property type="evidence" value="ECO:0007669"/>
    <property type="project" value="InterPro"/>
</dbReference>
<gene>
    <name evidence="4" type="ORF">DL546_002159</name>
</gene>
<dbReference type="PANTHER" id="PTHR46910:SF5">
    <property type="entry name" value="ZN(II)2CYS6 TRANSCRIPTION FACTOR (EUROFUNG)"/>
    <property type="match status" value="1"/>
</dbReference>
<dbReference type="Proteomes" id="UP000275385">
    <property type="component" value="Unassembled WGS sequence"/>
</dbReference>
<name>A0A420Y193_9PEZI</name>
<dbReference type="Pfam" id="PF00172">
    <property type="entry name" value="Zn_clus"/>
    <property type="match status" value="1"/>
</dbReference>
<dbReference type="Gene3D" id="4.10.240.10">
    <property type="entry name" value="Zn(2)-C6 fungal-type DNA-binding domain"/>
    <property type="match status" value="1"/>
</dbReference>
<dbReference type="InterPro" id="IPR001138">
    <property type="entry name" value="Zn2Cys6_DnaBD"/>
</dbReference>
<protein>
    <recommendedName>
        <fullName evidence="3">Zn(2)-C6 fungal-type domain-containing protein</fullName>
    </recommendedName>
</protein>
<dbReference type="SMART" id="SM00066">
    <property type="entry name" value="GAL4"/>
    <property type="match status" value="1"/>
</dbReference>
<sequence length="729" mass="81379">MEGVGETSDEPHGSLRRACDQCRFRKIRCDKVTGTPCYHCRAAKRECTSTGGQKRKDGRQRVSVSHSYERKIELVGQRLADIEKTLSNLTHLTISLGSSGTLGRMSMTATAPSHASTGMESSTAYVTPSVDEETDETFEGNSSMTAHTVFASDFMEQAVTSPLFNEKLSHDMKKALASLRQMVHLQSRRQAVHESIFVHQKPIFEGGLNQLPLPPTDIVLRVLRETKNAPSETFMRYCVFITIRGFVDYCQRVFFATEEYSPTAFVIVNAGLYFLFQERSLLADGSVNKAYRDLQNLCRDNLETALANLPLLLPPKRETVEALLLGVSLLVTLSCCVFLAQCAQVLYSIDISKFTIAWQLNSAAASMCQALGWHRIQLTETEDTDDTRLASFWFCYMQDKSLALRFGRTSVIRDLEITAPRCFGNMTDLSESWKHITALWIQTGSILGDMYDHLYSPEALARPPEGRIETARRLADRKKQLFHGLEETSAALKQDADLVTAPSVGDATDSATRSKMVDMTVKSAEVSHLACLTLIYRALPPSPSFPSSFNVECLEAARLAFKRHAECMELSSDNFFARVGYLRWTLLYGTFSPLIVLFCHVIETSNQDDLQQLANFTASLEPLVSLSLAMEKFYRLSRTLCQVATLYVEVKTQGQDQHDQDTSSISNDFDVYLNQLGFISSGQHNSSGDMAIPGSNAAPDLETWFSGNSYIMGLMEEDLLDFDTHLNPP</sequence>
<dbReference type="GO" id="GO:0003677">
    <property type="term" value="F:DNA binding"/>
    <property type="evidence" value="ECO:0007669"/>
    <property type="project" value="InterPro"/>
</dbReference>
<dbReference type="PROSITE" id="PS00463">
    <property type="entry name" value="ZN2_CY6_FUNGAL_1"/>
    <property type="match status" value="1"/>
</dbReference>
<keyword evidence="2" id="KW-0539">Nucleus</keyword>
<comment type="caution">
    <text evidence="4">The sequence shown here is derived from an EMBL/GenBank/DDBJ whole genome shotgun (WGS) entry which is preliminary data.</text>
</comment>
<accession>A0A420Y193</accession>
<dbReference type="OrthoDB" id="103819at2759"/>
<dbReference type="PANTHER" id="PTHR46910">
    <property type="entry name" value="TRANSCRIPTION FACTOR PDR1"/>
    <property type="match status" value="1"/>
</dbReference>
<keyword evidence="1" id="KW-0479">Metal-binding</keyword>
<dbReference type="SUPFAM" id="SSF57701">
    <property type="entry name" value="Zn2/Cys6 DNA-binding domain"/>
    <property type="match status" value="1"/>
</dbReference>
<evidence type="ECO:0000313" key="4">
    <source>
        <dbReference type="EMBL" id="RKU41646.1"/>
    </source>
</evidence>
<evidence type="ECO:0000313" key="5">
    <source>
        <dbReference type="Proteomes" id="UP000275385"/>
    </source>
</evidence>
<dbReference type="SMART" id="SM00906">
    <property type="entry name" value="Fungal_trans"/>
    <property type="match status" value="1"/>
</dbReference>
<keyword evidence="5" id="KW-1185">Reference proteome</keyword>
<feature type="domain" description="Zn(2)-C6 fungal-type" evidence="3">
    <location>
        <begin position="18"/>
        <end position="49"/>
    </location>
</feature>